<dbReference type="GO" id="GO:0070181">
    <property type="term" value="F:small ribosomal subunit rRNA binding"/>
    <property type="evidence" value="ECO:0007669"/>
    <property type="project" value="TreeGrafter"/>
</dbReference>
<accession>I3IIW8</accession>
<dbReference type="Proteomes" id="UP000002985">
    <property type="component" value="Unassembled WGS sequence"/>
</dbReference>
<sequence length="94" mass="10620">MPTTNSAKKRLKQNKKHNLRNKTHKSVLKTQVKKFLSLLKEGNTETAAAELRLTVKKLDKSVAKGILRKNTANRKKSKLTKKLNQIKAASQQKA</sequence>
<proteinExistence type="inferred from homology"/>
<dbReference type="HAMAP" id="MF_00500">
    <property type="entry name" value="Ribosomal_bS20"/>
    <property type="match status" value="1"/>
</dbReference>
<evidence type="ECO:0000256" key="4">
    <source>
        <dbReference type="ARBA" id="ARBA00022884"/>
    </source>
</evidence>
<dbReference type="GO" id="GO:0005829">
    <property type="term" value="C:cytosol"/>
    <property type="evidence" value="ECO:0007669"/>
    <property type="project" value="TreeGrafter"/>
</dbReference>
<organism evidence="10 11">
    <name type="scientific">Candidatus Jettenia caeni</name>
    <dbReference type="NCBI Taxonomy" id="247490"/>
    <lineage>
        <taxon>Bacteria</taxon>
        <taxon>Pseudomonadati</taxon>
        <taxon>Planctomycetota</taxon>
        <taxon>Candidatus Brocadiia</taxon>
        <taxon>Candidatus Brocadiales</taxon>
        <taxon>Candidatus Brocadiaceae</taxon>
        <taxon>Candidatus Jettenia</taxon>
    </lineage>
</organism>
<dbReference type="InterPro" id="IPR002583">
    <property type="entry name" value="Ribosomal_bS20"/>
</dbReference>
<dbReference type="AlphaFoldDB" id="I3IIW8"/>
<keyword evidence="6 8" id="KW-0687">Ribonucleoprotein</keyword>
<evidence type="ECO:0000256" key="3">
    <source>
        <dbReference type="ARBA" id="ARBA00022730"/>
    </source>
</evidence>
<evidence type="ECO:0000256" key="9">
    <source>
        <dbReference type="SAM" id="MobiDB-lite"/>
    </source>
</evidence>
<gene>
    <name evidence="8" type="primary">rpsT</name>
    <name evidence="10" type="ORF">KSU1_C0067</name>
</gene>
<evidence type="ECO:0000256" key="1">
    <source>
        <dbReference type="ARBA" id="ARBA00003134"/>
    </source>
</evidence>
<evidence type="ECO:0000256" key="6">
    <source>
        <dbReference type="ARBA" id="ARBA00023274"/>
    </source>
</evidence>
<feature type="compositionally biased region" description="Basic residues" evidence="9">
    <location>
        <begin position="71"/>
        <end position="81"/>
    </location>
</feature>
<feature type="compositionally biased region" description="Basic residues" evidence="9">
    <location>
        <begin position="7"/>
        <end position="23"/>
    </location>
</feature>
<dbReference type="NCBIfam" id="TIGR00029">
    <property type="entry name" value="S20"/>
    <property type="match status" value="1"/>
</dbReference>
<reference evidence="10 11" key="1">
    <citation type="journal article" date="2012" name="FEBS Lett.">
        <title>Anammox organism KSU-1 expresses a NirK-type copper-containing nitrite reductase instead of a NirS-type with cytochrome cd1.</title>
        <authorList>
            <person name="Hira D."/>
            <person name="Toh H."/>
            <person name="Migita C.T."/>
            <person name="Okubo H."/>
            <person name="Nishiyama T."/>
            <person name="Hattori M."/>
            <person name="Furukawa K."/>
            <person name="Fujii T."/>
        </authorList>
    </citation>
    <scope>NUCLEOTIDE SEQUENCE [LARGE SCALE GENOMIC DNA]</scope>
</reference>
<dbReference type="eggNOG" id="COG0268">
    <property type="taxonomic scope" value="Bacteria"/>
</dbReference>
<evidence type="ECO:0000313" key="11">
    <source>
        <dbReference type="Proteomes" id="UP000002985"/>
    </source>
</evidence>
<dbReference type="SUPFAM" id="SSF46992">
    <property type="entry name" value="Ribosomal protein S20"/>
    <property type="match status" value="1"/>
</dbReference>
<dbReference type="GO" id="GO:0006412">
    <property type="term" value="P:translation"/>
    <property type="evidence" value="ECO:0007669"/>
    <property type="project" value="UniProtKB-UniRule"/>
</dbReference>
<evidence type="ECO:0000313" key="10">
    <source>
        <dbReference type="EMBL" id="GAB61663.1"/>
    </source>
</evidence>
<dbReference type="PANTHER" id="PTHR33398">
    <property type="entry name" value="30S RIBOSOMAL PROTEIN S20"/>
    <property type="match status" value="1"/>
</dbReference>
<comment type="function">
    <text evidence="1 8">Binds directly to 16S ribosomal RNA.</text>
</comment>
<feature type="region of interest" description="Disordered" evidence="9">
    <location>
        <begin position="70"/>
        <end position="94"/>
    </location>
</feature>
<dbReference type="OrthoDB" id="289707at2"/>
<dbReference type="GO" id="GO:0015935">
    <property type="term" value="C:small ribosomal subunit"/>
    <property type="evidence" value="ECO:0007669"/>
    <property type="project" value="TreeGrafter"/>
</dbReference>
<dbReference type="Gene3D" id="1.20.58.110">
    <property type="entry name" value="Ribosomal protein S20"/>
    <property type="match status" value="1"/>
</dbReference>
<dbReference type="InterPro" id="IPR036510">
    <property type="entry name" value="Ribosomal_bS20_sf"/>
</dbReference>
<dbReference type="Pfam" id="PF01649">
    <property type="entry name" value="Ribosomal_S20p"/>
    <property type="match status" value="1"/>
</dbReference>
<feature type="region of interest" description="Disordered" evidence="9">
    <location>
        <begin position="1"/>
        <end position="23"/>
    </location>
</feature>
<dbReference type="GO" id="GO:0003735">
    <property type="term" value="F:structural constituent of ribosome"/>
    <property type="evidence" value="ECO:0007669"/>
    <property type="project" value="InterPro"/>
</dbReference>
<evidence type="ECO:0000256" key="7">
    <source>
        <dbReference type="ARBA" id="ARBA00035136"/>
    </source>
</evidence>
<dbReference type="PANTHER" id="PTHR33398:SF1">
    <property type="entry name" value="SMALL RIBOSOMAL SUBUNIT PROTEIN BS20C"/>
    <property type="match status" value="1"/>
</dbReference>
<keyword evidence="4 8" id="KW-0694">RNA-binding</keyword>
<dbReference type="STRING" id="247490.KSU1_C0067"/>
<dbReference type="EMBL" id="BAFH01000003">
    <property type="protein sequence ID" value="GAB61663.1"/>
    <property type="molecule type" value="Genomic_DNA"/>
</dbReference>
<evidence type="ECO:0000256" key="8">
    <source>
        <dbReference type="HAMAP-Rule" id="MF_00500"/>
    </source>
</evidence>
<keyword evidence="5 8" id="KW-0689">Ribosomal protein</keyword>
<comment type="similarity">
    <text evidence="2 8">Belongs to the bacterial ribosomal protein bS20 family.</text>
</comment>
<keyword evidence="11" id="KW-1185">Reference proteome</keyword>
<protein>
    <recommendedName>
        <fullName evidence="7 8">Small ribosomal subunit protein bS20</fullName>
    </recommendedName>
</protein>
<evidence type="ECO:0000256" key="5">
    <source>
        <dbReference type="ARBA" id="ARBA00022980"/>
    </source>
</evidence>
<comment type="caution">
    <text evidence="10">The sequence shown here is derived from an EMBL/GenBank/DDBJ whole genome shotgun (WGS) entry which is preliminary data.</text>
</comment>
<name>I3IIW8_9BACT</name>
<evidence type="ECO:0000256" key="2">
    <source>
        <dbReference type="ARBA" id="ARBA00007634"/>
    </source>
</evidence>
<keyword evidence="3 8" id="KW-0699">rRNA-binding</keyword>